<evidence type="ECO:0000256" key="5">
    <source>
        <dbReference type="ARBA" id="ARBA00022837"/>
    </source>
</evidence>
<evidence type="ECO:0000313" key="11">
    <source>
        <dbReference type="Proteomes" id="UP001165082"/>
    </source>
</evidence>
<dbReference type="EMBL" id="BRXZ01002674">
    <property type="protein sequence ID" value="GMH67620.1"/>
    <property type="molecule type" value="Genomic_DNA"/>
</dbReference>
<dbReference type="Gene3D" id="1.10.238.10">
    <property type="entry name" value="EF-hand"/>
    <property type="match status" value="2"/>
</dbReference>
<evidence type="ECO:0000256" key="2">
    <source>
        <dbReference type="ARBA" id="ARBA00022707"/>
    </source>
</evidence>
<dbReference type="SUPFAM" id="SSF47473">
    <property type="entry name" value="EF-hand"/>
    <property type="match status" value="1"/>
</dbReference>
<evidence type="ECO:0000256" key="8">
    <source>
        <dbReference type="SAM" id="MobiDB-lite"/>
    </source>
</evidence>
<dbReference type="InterPro" id="IPR018247">
    <property type="entry name" value="EF_Hand_1_Ca_BS"/>
</dbReference>
<keyword evidence="11" id="KW-1185">Reference proteome</keyword>
<evidence type="ECO:0000259" key="9">
    <source>
        <dbReference type="PROSITE" id="PS50222"/>
    </source>
</evidence>
<dbReference type="InterPro" id="IPR028846">
    <property type="entry name" value="Recoverin"/>
</dbReference>
<gene>
    <name evidence="10" type="ORF">TrRE_jg7009</name>
</gene>
<feature type="non-terminal residue" evidence="10">
    <location>
        <position position="1"/>
    </location>
</feature>
<keyword evidence="3" id="KW-0479">Metal-binding</keyword>
<feature type="domain" description="EF-hand" evidence="9">
    <location>
        <begin position="264"/>
        <end position="299"/>
    </location>
</feature>
<evidence type="ECO:0000256" key="1">
    <source>
        <dbReference type="ARBA" id="ARBA00006049"/>
    </source>
</evidence>
<dbReference type="Pfam" id="PF13499">
    <property type="entry name" value="EF-hand_7"/>
    <property type="match status" value="2"/>
</dbReference>
<feature type="region of interest" description="Disordered" evidence="8">
    <location>
        <begin position="1"/>
        <end position="25"/>
    </location>
</feature>
<dbReference type="SMART" id="SM00054">
    <property type="entry name" value="EFh"/>
    <property type="match status" value="4"/>
</dbReference>
<feature type="domain" description="EF-hand" evidence="9">
    <location>
        <begin position="233"/>
        <end position="262"/>
    </location>
</feature>
<comment type="similarity">
    <text evidence="1">Belongs to the recoverin family.</text>
</comment>
<name>A0A9W7ACW3_9STRA</name>
<dbReference type="InterPro" id="IPR011992">
    <property type="entry name" value="EF-hand-dom_pair"/>
</dbReference>
<dbReference type="Proteomes" id="UP001165082">
    <property type="component" value="Unassembled WGS sequence"/>
</dbReference>
<reference evidence="10" key="1">
    <citation type="submission" date="2022-07" db="EMBL/GenBank/DDBJ databases">
        <title>Genome analysis of Parmales, a sister group of diatoms, reveals the evolutionary specialization of diatoms from phago-mixotrophs to photoautotrophs.</title>
        <authorList>
            <person name="Ban H."/>
            <person name="Sato S."/>
            <person name="Yoshikawa S."/>
            <person name="Kazumasa Y."/>
            <person name="Nakamura Y."/>
            <person name="Ichinomiya M."/>
            <person name="Saitoh K."/>
            <person name="Sato N."/>
            <person name="Blanc-Mathieu R."/>
            <person name="Endo H."/>
            <person name="Kuwata A."/>
            <person name="Ogata H."/>
        </authorList>
    </citation>
    <scope>NUCLEOTIDE SEQUENCE</scope>
</reference>
<feature type="domain" description="EF-hand" evidence="9">
    <location>
        <begin position="70"/>
        <end position="100"/>
    </location>
</feature>
<keyword evidence="7" id="KW-0175">Coiled coil</keyword>
<dbReference type="AlphaFoldDB" id="A0A9W7ACW3"/>
<evidence type="ECO:0000313" key="10">
    <source>
        <dbReference type="EMBL" id="GMH67620.1"/>
    </source>
</evidence>
<evidence type="ECO:0000256" key="6">
    <source>
        <dbReference type="ARBA" id="ARBA00023288"/>
    </source>
</evidence>
<protein>
    <recommendedName>
        <fullName evidence="9">EF-hand domain-containing protein</fullName>
    </recommendedName>
</protein>
<dbReference type="OrthoDB" id="191686at2759"/>
<dbReference type="InterPro" id="IPR002048">
    <property type="entry name" value="EF_hand_dom"/>
</dbReference>
<dbReference type="PANTHER" id="PTHR23055:SF178">
    <property type="entry name" value="NEUROCALCIN HOMOLOG"/>
    <property type="match status" value="1"/>
</dbReference>
<keyword evidence="5" id="KW-0106">Calcium</keyword>
<proteinExistence type="inferred from homology"/>
<keyword evidence="4" id="KW-0677">Repeat</keyword>
<dbReference type="PROSITE" id="PS50222">
    <property type="entry name" value="EF_HAND_2"/>
    <property type="match status" value="4"/>
</dbReference>
<feature type="domain" description="EF-hand" evidence="9">
    <location>
        <begin position="102"/>
        <end position="137"/>
    </location>
</feature>
<dbReference type="GO" id="GO:0005509">
    <property type="term" value="F:calcium ion binding"/>
    <property type="evidence" value="ECO:0007669"/>
    <property type="project" value="InterPro"/>
</dbReference>
<evidence type="ECO:0000256" key="4">
    <source>
        <dbReference type="ARBA" id="ARBA00022737"/>
    </source>
</evidence>
<feature type="coiled-coil region" evidence="7">
    <location>
        <begin position="180"/>
        <end position="221"/>
    </location>
</feature>
<keyword evidence="2" id="KW-0519">Myristate</keyword>
<dbReference type="PROSITE" id="PS00018">
    <property type="entry name" value="EF_HAND_1"/>
    <property type="match status" value="3"/>
</dbReference>
<accession>A0A9W7ACW3</accession>
<evidence type="ECO:0000256" key="3">
    <source>
        <dbReference type="ARBA" id="ARBA00022723"/>
    </source>
</evidence>
<dbReference type="PANTHER" id="PTHR23055">
    <property type="entry name" value="CALCIUM BINDING PROTEINS"/>
    <property type="match status" value="1"/>
</dbReference>
<organism evidence="10 11">
    <name type="scientific">Triparma retinervis</name>
    <dbReference type="NCBI Taxonomy" id="2557542"/>
    <lineage>
        <taxon>Eukaryota</taxon>
        <taxon>Sar</taxon>
        <taxon>Stramenopiles</taxon>
        <taxon>Ochrophyta</taxon>
        <taxon>Bolidophyceae</taxon>
        <taxon>Parmales</taxon>
        <taxon>Triparmaceae</taxon>
        <taxon>Triparma</taxon>
    </lineage>
</organism>
<evidence type="ECO:0000256" key="7">
    <source>
        <dbReference type="SAM" id="Coils"/>
    </source>
</evidence>
<comment type="caution">
    <text evidence="10">The sequence shown here is derived from an EMBL/GenBank/DDBJ whole genome shotgun (WGS) entry which is preliminary data.</text>
</comment>
<dbReference type="CDD" id="cd00051">
    <property type="entry name" value="EFh"/>
    <property type="match status" value="2"/>
</dbReference>
<sequence>MKIAADAAVGTDDEDAAVEAAKSAEEDAHRASIVTRDAIDASIATTNLNAEASDLMNAKLETIESAEWTVDRIFALFDVDGDGNLDRDEITAAITAISESVPTEQQLTGAFQKYDTNNDGQFQRDELEAMLSDKLMQRKRKGSVFGRKTKEVNIEEKVAVQQVKEDLVAKELVLMISKDKEEAKTIAEAAQATVVEHEEKLMEVETKAKALEDGVARQEKVVESIKVGEWSSERVFAAFDADKSDNLDVSELKLALTALLEKEVTNADAAKLIKKYDVDGDGFLDFDEFVACVKTAEATLNGFFNQMFSDVSASEEATKEARVTVETIEAGIITQTE</sequence>
<keyword evidence="6" id="KW-0449">Lipoprotein</keyword>